<dbReference type="PANTHER" id="PTHR35910:SF1">
    <property type="entry name" value="2EXR DOMAIN-CONTAINING PROTEIN"/>
    <property type="match status" value="1"/>
</dbReference>
<dbReference type="Pfam" id="PF20150">
    <property type="entry name" value="2EXR"/>
    <property type="match status" value="1"/>
</dbReference>
<comment type="caution">
    <text evidence="2">The sequence shown here is derived from an EMBL/GenBank/DDBJ whole genome shotgun (WGS) entry which is preliminary data.</text>
</comment>
<gene>
    <name evidence="2" type="ORF">FIE12Z_4357</name>
</gene>
<sequence>MFDSFHCFRNLPLELQTEIWNSAVRPAKAGVQIFSLTSQHRSQSHEGGASETPWADTYYLTGPKWAFGPKSSQFSAIDETTASWTKNNPSTYLIDSGLWNACRQSRRAMRDILGPAEPIAVRMIVRWGHSNGEIRDPNNSTNSTDDLY</sequence>
<reference evidence="2 3" key="1">
    <citation type="journal article" date="2018" name="PLoS Pathog.">
        <title>Evolution of structural diversity of trichothecenes, a family of toxins produced by plant pathogenic and entomopathogenic fungi.</title>
        <authorList>
            <person name="Proctor R.H."/>
            <person name="McCormick S.P."/>
            <person name="Kim H.S."/>
            <person name="Cardoza R.E."/>
            <person name="Stanley A.M."/>
            <person name="Lindo L."/>
            <person name="Kelly A."/>
            <person name="Brown D.W."/>
            <person name="Lee T."/>
            <person name="Vaughan M.M."/>
            <person name="Alexander N.J."/>
            <person name="Busman M."/>
            <person name="Gutierrez S."/>
        </authorList>
    </citation>
    <scope>NUCLEOTIDE SEQUENCE [LARGE SCALE GENOMIC DNA]</scope>
    <source>
        <strain evidence="2 3">NRRL 13405</strain>
    </source>
</reference>
<evidence type="ECO:0000259" key="1">
    <source>
        <dbReference type="Pfam" id="PF20150"/>
    </source>
</evidence>
<dbReference type="PANTHER" id="PTHR35910">
    <property type="entry name" value="2EXR DOMAIN-CONTAINING PROTEIN"/>
    <property type="match status" value="1"/>
</dbReference>
<evidence type="ECO:0000313" key="2">
    <source>
        <dbReference type="EMBL" id="RFN51371.1"/>
    </source>
</evidence>
<dbReference type="OrthoDB" id="3596450at2759"/>
<dbReference type="InterPro" id="IPR045518">
    <property type="entry name" value="2EXR"/>
</dbReference>
<evidence type="ECO:0000313" key="3">
    <source>
        <dbReference type="Proteomes" id="UP000265631"/>
    </source>
</evidence>
<keyword evidence="3" id="KW-1185">Reference proteome</keyword>
<dbReference type="EMBL" id="PXXK01000110">
    <property type="protein sequence ID" value="RFN51371.1"/>
    <property type="molecule type" value="Genomic_DNA"/>
</dbReference>
<dbReference type="Proteomes" id="UP000265631">
    <property type="component" value="Unassembled WGS sequence"/>
</dbReference>
<feature type="domain" description="2EXR" evidence="1">
    <location>
        <begin position="5"/>
        <end position="109"/>
    </location>
</feature>
<proteinExistence type="predicted"/>
<organism evidence="2 3">
    <name type="scientific">Fusarium flagelliforme</name>
    <dbReference type="NCBI Taxonomy" id="2675880"/>
    <lineage>
        <taxon>Eukaryota</taxon>
        <taxon>Fungi</taxon>
        <taxon>Dikarya</taxon>
        <taxon>Ascomycota</taxon>
        <taxon>Pezizomycotina</taxon>
        <taxon>Sordariomycetes</taxon>
        <taxon>Hypocreomycetidae</taxon>
        <taxon>Hypocreales</taxon>
        <taxon>Nectriaceae</taxon>
        <taxon>Fusarium</taxon>
        <taxon>Fusarium incarnatum-equiseti species complex</taxon>
    </lineage>
</organism>
<dbReference type="AlphaFoldDB" id="A0A395MTU8"/>
<protein>
    <recommendedName>
        <fullName evidence="1">2EXR domain-containing protein</fullName>
    </recommendedName>
</protein>
<accession>A0A395MTU8</accession>
<name>A0A395MTU8_9HYPO</name>